<dbReference type="InterPro" id="IPR050312">
    <property type="entry name" value="IolE/XylAMocC-like"/>
</dbReference>
<dbReference type="PATRIC" id="fig|43678.3.peg.3719"/>
<dbReference type="SUPFAM" id="SSF51658">
    <property type="entry name" value="Xylose isomerase-like"/>
    <property type="match status" value="1"/>
</dbReference>
<comment type="caution">
    <text evidence="3">The sequence shown here is derived from an EMBL/GenBank/DDBJ whole genome shotgun (WGS) entry which is preliminary data.</text>
</comment>
<dbReference type="EC" id="4.2.1.44" evidence="3"/>
<dbReference type="InterPro" id="IPR036237">
    <property type="entry name" value="Xyl_isomerase-like_sf"/>
</dbReference>
<evidence type="ECO:0000259" key="2">
    <source>
        <dbReference type="Pfam" id="PF01261"/>
    </source>
</evidence>
<dbReference type="GO" id="GO:0050114">
    <property type="term" value="F:myo-inosose-2 dehydratase activity"/>
    <property type="evidence" value="ECO:0007669"/>
    <property type="project" value="UniProtKB-EC"/>
</dbReference>
<dbReference type="Gene3D" id="3.20.20.150">
    <property type="entry name" value="Divalent-metal-dependent TIM barrel enzymes"/>
    <property type="match status" value="1"/>
</dbReference>
<dbReference type="PANTHER" id="PTHR12110:SF41">
    <property type="entry name" value="INOSOSE DEHYDRATASE"/>
    <property type="match status" value="1"/>
</dbReference>
<dbReference type="STRING" id="43678.OJAG_35550"/>
<keyword evidence="1" id="KW-0119">Carbohydrate metabolism</keyword>
<dbReference type="OrthoDB" id="5182842at2"/>
<dbReference type="InterPro" id="IPR013022">
    <property type="entry name" value="Xyl_isomerase-like_TIM-brl"/>
</dbReference>
<keyword evidence="3" id="KW-0456">Lyase</keyword>
<feature type="domain" description="Xylose isomerase-like TIM barrel" evidence="2">
    <location>
        <begin position="26"/>
        <end position="228"/>
    </location>
</feature>
<sequence length="266" mass="28626">MSAPVAVQLWSVHTLAGRDLPAVLGRLAEIGFAAVEPISLYGRSPAQFRSLTDGFGLEICSAHAPFPAGHEGERTLDTYEELGVDTLAWSLEPEELVTRDAMLRGLERVNEGAERAARRGMTIAYHNHFAELTASYDGELAYDALLAALDPAVVLELDMYWVAVAGLDPAALAARLGDRVRLLHAKDGPARGMDDHMVALGDGTLDVDAAVRACAALDWCIVELDRTSGDMFEALEKSYDHLTGRRLAHGRSGVGQAARTHGKENP</sequence>
<reference evidence="3 4" key="1">
    <citation type="submission" date="2016-01" db="EMBL/GenBank/DDBJ databases">
        <title>Genome sequence of Oerskovia enterophila VJag, an agar and cellulose degrading bacterium.</title>
        <authorList>
            <person name="Poehlein A."/>
            <person name="Jag V."/>
            <person name="Bengelsdorf F."/>
            <person name="Duerre P."/>
            <person name="Daniel R."/>
        </authorList>
    </citation>
    <scope>NUCLEOTIDE SEQUENCE [LARGE SCALE GENOMIC DNA]</scope>
    <source>
        <strain evidence="3 4">VJag</strain>
    </source>
</reference>
<dbReference type="AlphaFoldDB" id="A0A163Q1L1"/>
<accession>A0A163Q1L1</accession>
<name>A0A163Q1L1_9CELL</name>
<dbReference type="EMBL" id="LRIE01000084">
    <property type="protein sequence ID" value="KZM33716.1"/>
    <property type="molecule type" value="Genomic_DNA"/>
</dbReference>
<dbReference type="RefSeq" id="WP_068709990.1">
    <property type="nucleotide sequence ID" value="NZ_LRIE01000084.1"/>
</dbReference>
<gene>
    <name evidence="3" type="primary">iolE_2</name>
    <name evidence="3" type="ORF">OJAG_35550</name>
</gene>
<dbReference type="Proteomes" id="UP000076447">
    <property type="component" value="Unassembled WGS sequence"/>
</dbReference>
<dbReference type="Pfam" id="PF01261">
    <property type="entry name" value="AP_endonuc_2"/>
    <property type="match status" value="1"/>
</dbReference>
<proteinExistence type="predicted"/>
<organism evidence="3 4">
    <name type="scientific">Oerskovia enterophila</name>
    <dbReference type="NCBI Taxonomy" id="43678"/>
    <lineage>
        <taxon>Bacteria</taxon>
        <taxon>Bacillati</taxon>
        <taxon>Actinomycetota</taxon>
        <taxon>Actinomycetes</taxon>
        <taxon>Micrococcales</taxon>
        <taxon>Cellulomonadaceae</taxon>
        <taxon>Oerskovia</taxon>
    </lineage>
</organism>
<protein>
    <submittedName>
        <fullName evidence="3">Inosose dehydratase</fullName>
        <ecNumber evidence="3">4.2.1.44</ecNumber>
    </submittedName>
</protein>
<dbReference type="PANTHER" id="PTHR12110">
    <property type="entry name" value="HYDROXYPYRUVATE ISOMERASE"/>
    <property type="match status" value="1"/>
</dbReference>
<evidence type="ECO:0000256" key="1">
    <source>
        <dbReference type="ARBA" id="ARBA00023277"/>
    </source>
</evidence>
<evidence type="ECO:0000313" key="4">
    <source>
        <dbReference type="Proteomes" id="UP000076447"/>
    </source>
</evidence>
<evidence type="ECO:0000313" key="3">
    <source>
        <dbReference type="EMBL" id="KZM33716.1"/>
    </source>
</evidence>